<proteinExistence type="predicted"/>
<keyword evidence="1" id="KW-0175">Coiled coil</keyword>
<evidence type="ECO:0000313" key="4">
    <source>
        <dbReference type="Proteomes" id="UP001149079"/>
    </source>
</evidence>
<dbReference type="GeneID" id="81400921"/>
<feature type="coiled-coil region" evidence="1">
    <location>
        <begin position="31"/>
        <end position="60"/>
    </location>
</feature>
<sequence length="397" mass="45816">MTHMNEDTKKASIDALEDRLRKRKMDMDIEALRLKVELREVELEKRELNLQDKIENFKKRELIFNTQCFETENDLMVWTAFKRGLLGEPSLRETELEKNGDINALQRYRRDRYIYELDLHGGSDCLEDFLETERQLRETIQRMTRLGEQNKQEFEDLQNRYRYLERQWGKYRSAFSNGPLSRAFDLWRSHPRWYMHPVLREDCAARGGCCSRECGCCLNRSLNLARTHAAGHCTAECGCCRKAEVPGLSEAKELALRDGHPGVETDLPMEFSVPQEGGKGNEPQHLHSEEEMRRIIGEHHIHIEDLDNDYESSDSEGDYAEFTDGEESFEEEHYYSRITQASIWGLMIGSSENPFDLIDETSGSEQTSAQTGDADDGDTDSFGLVGHDGDSMVTDTD</sequence>
<gene>
    <name evidence="3" type="ORF">N7515_001007</name>
</gene>
<organism evidence="3 4">
    <name type="scientific">Penicillium bovifimosum</name>
    <dbReference type="NCBI Taxonomy" id="126998"/>
    <lineage>
        <taxon>Eukaryota</taxon>
        <taxon>Fungi</taxon>
        <taxon>Dikarya</taxon>
        <taxon>Ascomycota</taxon>
        <taxon>Pezizomycotina</taxon>
        <taxon>Eurotiomycetes</taxon>
        <taxon>Eurotiomycetidae</taxon>
        <taxon>Eurotiales</taxon>
        <taxon>Aspergillaceae</taxon>
        <taxon>Penicillium</taxon>
    </lineage>
</organism>
<dbReference type="RefSeq" id="XP_056526917.1">
    <property type="nucleotide sequence ID" value="XM_056661751.1"/>
</dbReference>
<evidence type="ECO:0000256" key="1">
    <source>
        <dbReference type="SAM" id="Coils"/>
    </source>
</evidence>
<feature type="coiled-coil region" evidence="1">
    <location>
        <begin position="140"/>
        <end position="167"/>
    </location>
</feature>
<protein>
    <submittedName>
        <fullName evidence="3">Uncharacterized protein</fullName>
    </submittedName>
</protein>
<name>A0A9W9HGX5_9EURO</name>
<reference evidence="3" key="1">
    <citation type="submission" date="2022-11" db="EMBL/GenBank/DDBJ databases">
        <authorList>
            <person name="Petersen C."/>
        </authorList>
    </citation>
    <scope>NUCLEOTIDE SEQUENCE</scope>
    <source>
        <strain evidence="3">IBT 22155</strain>
    </source>
</reference>
<dbReference type="EMBL" id="JAPQKL010000001">
    <property type="protein sequence ID" value="KAJ5146443.1"/>
    <property type="molecule type" value="Genomic_DNA"/>
</dbReference>
<evidence type="ECO:0000256" key="2">
    <source>
        <dbReference type="SAM" id="MobiDB-lite"/>
    </source>
</evidence>
<accession>A0A9W9HGX5</accession>
<dbReference type="Proteomes" id="UP001149079">
    <property type="component" value="Unassembled WGS sequence"/>
</dbReference>
<dbReference type="AlphaFoldDB" id="A0A9W9HGX5"/>
<keyword evidence="4" id="KW-1185">Reference proteome</keyword>
<evidence type="ECO:0000313" key="3">
    <source>
        <dbReference type="EMBL" id="KAJ5146443.1"/>
    </source>
</evidence>
<dbReference type="OrthoDB" id="4440408at2759"/>
<reference evidence="3" key="2">
    <citation type="journal article" date="2023" name="IMA Fungus">
        <title>Comparative genomic study of the Penicillium genus elucidates a diverse pangenome and 15 lateral gene transfer events.</title>
        <authorList>
            <person name="Petersen C."/>
            <person name="Sorensen T."/>
            <person name="Nielsen M.R."/>
            <person name="Sondergaard T.E."/>
            <person name="Sorensen J.L."/>
            <person name="Fitzpatrick D.A."/>
            <person name="Frisvad J.C."/>
            <person name="Nielsen K.L."/>
        </authorList>
    </citation>
    <scope>NUCLEOTIDE SEQUENCE</scope>
    <source>
        <strain evidence="3">IBT 22155</strain>
    </source>
</reference>
<comment type="caution">
    <text evidence="3">The sequence shown here is derived from an EMBL/GenBank/DDBJ whole genome shotgun (WGS) entry which is preliminary data.</text>
</comment>
<feature type="region of interest" description="Disordered" evidence="2">
    <location>
        <begin position="355"/>
        <end position="397"/>
    </location>
</feature>